<evidence type="ECO:0000313" key="3">
    <source>
        <dbReference type="EMBL" id="NGZ43364.1"/>
    </source>
</evidence>
<reference evidence="3 4" key="1">
    <citation type="submission" date="2019-02" db="EMBL/GenBank/DDBJ databases">
        <title>Genome of a new Bacteroidetes strain.</title>
        <authorList>
            <person name="Pitt A."/>
        </authorList>
    </citation>
    <scope>NUCLEOTIDE SEQUENCE [LARGE SCALE GENOMIC DNA]</scope>
    <source>
        <strain evidence="3 4">50C-KIRBA</strain>
    </source>
</reference>
<comment type="caution">
    <text evidence="3">The sequence shown here is derived from an EMBL/GenBank/DDBJ whole genome shotgun (WGS) entry which is preliminary data.</text>
</comment>
<evidence type="ECO:0000313" key="4">
    <source>
        <dbReference type="Proteomes" id="UP001318301"/>
    </source>
</evidence>
<keyword evidence="1 3" id="KW-0808">Transferase</keyword>
<dbReference type="InterPro" id="IPR037143">
    <property type="entry name" value="4-PPantetheinyl_Trfase_dom_sf"/>
</dbReference>
<dbReference type="Proteomes" id="UP001318301">
    <property type="component" value="Unassembled WGS sequence"/>
</dbReference>
<dbReference type="GO" id="GO:0016740">
    <property type="term" value="F:transferase activity"/>
    <property type="evidence" value="ECO:0007669"/>
    <property type="project" value="UniProtKB-KW"/>
</dbReference>
<evidence type="ECO:0000256" key="1">
    <source>
        <dbReference type="ARBA" id="ARBA00022679"/>
    </source>
</evidence>
<feature type="domain" description="4'-phosphopantetheinyl transferase" evidence="2">
    <location>
        <begin position="110"/>
        <end position="172"/>
    </location>
</feature>
<name>A0ABX0EXA8_9BACT</name>
<accession>A0ABX0EXA8</accession>
<keyword evidence="4" id="KW-1185">Reference proteome</keyword>
<protein>
    <submittedName>
        <fullName evidence="3">4'-phosphopantetheinyl transferase superfamily protein</fullName>
    </submittedName>
</protein>
<dbReference type="EMBL" id="SEWW01000001">
    <property type="protein sequence ID" value="NGZ43364.1"/>
    <property type="molecule type" value="Genomic_DNA"/>
</dbReference>
<dbReference type="RefSeq" id="WP_166228522.1">
    <property type="nucleotide sequence ID" value="NZ_CBCSIJ010000001.1"/>
</dbReference>
<organism evidence="3 4">
    <name type="scientific">Aquirufa beregesia</name>
    <dbReference type="NCBI Taxonomy" id="2516556"/>
    <lineage>
        <taxon>Bacteria</taxon>
        <taxon>Pseudomonadati</taxon>
        <taxon>Bacteroidota</taxon>
        <taxon>Cytophagia</taxon>
        <taxon>Cytophagales</taxon>
        <taxon>Flectobacillaceae</taxon>
        <taxon>Aquirufa</taxon>
    </lineage>
</organism>
<dbReference type="Pfam" id="PF01648">
    <property type="entry name" value="ACPS"/>
    <property type="match status" value="1"/>
</dbReference>
<gene>
    <name evidence="3" type="ORF">EWU23_02640</name>
</gene>
<dbReference type="SUPFAM" id="SSF56214">
    <property type="entry name" value="4'-phosphopantetheinyl transferase"/>
    <property type="match status" value="2"/>
</dbReference>
<evidence type="ECO:0000259" key="2">
    <source>
        <dbReference type="Pfam" id="PF01648"/>
    </source>
</evidence>
<proteinExistence type="predicted"/>
<dbReference type="InterPro" id="IPR008278">
    <property type="entry name" value="4-PPantetheinyl_Trfase_dom"/>
</dbReference>
<sequence>MPQIFPHRELSFPGTSWMMWEISENEAFFDQIPESWKSTLPPNHALELKRLESMAARFCLWKLVQTHIGHEIELVKSSTNRPFFHESDWHMSISHSFPYVAAAISHKKNIGLDLEKKARNIQKIAPRFLSATELAWAEMDEQKLLAAWTVKEAIYKAQHQPGLDFRKEISFECQFPLQKGFVQLAQEKFDFDLWQEEFPQFWISLAIRN</sequence>
<dbReference type="Gene3D" id="3.90.470.20">
    <property type="entry name" value="4'-phosphopantetheinyl transferase domain"/>
    <property type="match status" value="1"/>
</dbReference>